<dbReference type="Gene3D" id="2.60.40.3340">
    <property type="entry name" value="Domain of unknown function DUF4426"/>
    <property type="match status" value="1"/>
</dbReference>
<proteinExistence type="predicted"/>
<evidence type="ECO:0000259" key="2">
    <source>
        <dbReference type="Pfam" id="PF14467"/>
    </source>
</evidence>
<evidence type="ECO:0000256" key="1">
    <source>
        <dbReference type="SAM" id="SignalP"/>
    </source>
</evidence>
<organism evidence="3 4">
    <name type="scientific">Noviluteimonas lactosilytica</name>
    <dbReference type="NCBI Taxonomy" id="2888523"/>
    <lineage>
        <taxon>Bacteria</taxon>
        <taxon>Pseudomonadati</taxon>
        <taxon>Pseudomonadota</taxon>
        <taxon>Gammaproteobacteria</taxon>
        <taxon>Lysobacterales</taxon>
        <taxon>Lysobacteraceae</taxon>
        <taxon>Noviluteimonas</taxon>
    </lineage>
</organism>
<feature type="domain" description="DUF4426" evidence="2">
    <location>
        <begin position="39"/>
        <end position="154"/>
    </location>
</feature>
<comment type="caution">
    <text evidence="3">The sequence shown here is derived from an EMBL/GenBank/DDBJ whole genome shotgun (WGS) entry which is preliminary data.</text>
</comment>
<keyword evidence="1" id="KW-0732">Signal</keyword>
<dbReference type="RefSeq" id="WP_230527779.1">
    <property type="nucleotide sequence ID" value="NZ_JAJGAK010000003.1"/>
</dbReference>
<dbReference type="EMBL" id="JAJGAK010000003">
    <property type="protein sequence ID" value="MCC8363987.1"/>
    <property type="molecule type" value="Genomic_DNA"/>
</dbReference>
<feature type="chain" id="PRO_5045090397" evidence="1">
    <location>
        <begin position="30"/>
        <end position="157"/>
    </location>
</feature>
<dbReference type="Proteomes" id="UP001165293">
    <property type="component" value="Unassembled WGS sequence"/>
</dbReference>
<evidence type="ECO:0000313" key="3">
    <source>
        <dbReference type="EMBL" id="MCC8363987.1"/>
    </source>
</evidence>
<reference evidence="3" key="1">
    <citation type="submission" date="2021-10" db="EMBL/GenBank/DDBJ databases">
        <authorList>
            <person name="Lyu M."/>
            <person name="Wang X."/>
            <person name="Meng X."/>
            <person name="Xu K."/>
        </authorList>
    </citation>
    <scope>NUCLEOTIDE SEQUENCE</scope>
    <source>
        <strain evidence="3">A6</strain>
    </source>
</reference>
<dbReference type="Pfam" id="PF14467">
    <property type="entry name" value="DUF4426"/>
    <property type="match status" value="1"/>
</dbReference>
<feature type="signal peptide" evidence="1">
    <location>
        <begin position="1"/>
        <end position="29"/>
    </location>
</feature>
<dbReference type="PROSITE" id="PS51257">
    <property type="entry name" value="PROKAR_LIPOPROTEIN"/>
    <property type="match status" value="1"/>
</dbReference>
<evidence type="ECO:0000313" key="4">
    <source>
        <dbReference type="Proteomes" id="UP001165293"/>
    </source>
</evidence>
<name>A0ABS8JK66_9GAMM</name>
<gene>
    <name evidence="3" type="ORF">LK996_12990</name>
</gene>
<accession>A0ABS8JK66</accession>
<protein>
    <submittedName>
        <fullName evidence="3">DUF4426 domain-containing protein</fullName>
    </submittedName>
</protein>
<sequence length="157" mass="16906">MRTIEQACVALLCLALAACGGGGSEPVPAQPAPPPAELHVGDLHVHATAVNTMALPERVTRNYGIARGEQVWMLLVTTRRGEEGKDVAVPAKVEATARSLQGQRIDIVMRELRTPDGLIDNVGTFSITPPDTLQFNVQVTAENEPTRTLEFTREVAK</sequence>
<dbReference type="InterPro" id="IPR025218">
    <property type="entry name" value="DUF4426"/>
</dbReference>
<keyword evidence="4" id="KW-1185">Reference proteome</keyword>